<dbReference type="OrthoDB" id="5769937at2"/>
<organism evidence="4 5">
    <name type="scientific">Thioalkalivibrio nitratireducens (strain DSM 14787 / UNIQEM 213 / ALEN2)</name>
    <dbReference type="NCBI Taxonomy" id="1255043"/>
    <lineage>
        <taxon>Bacteria</taxon>
        <taxon>Pseudomonadati</taxon>
        <taxon>Pseudomonadota</taxon>
        <taxon>Gammaproteobacteria</taxon>
        <taxon>Chromatiales</taxon>
        <taxon>Ectothiorhodospiraceae</taxon>
        <taxon>Thioalkalivibrio</taxon>
    </lineage>
</organism>
<dbReference type="SMART" id="SM00910">
    <property type="entry name" value="HIRAN"/>
    <property type="match status" value="1"/>
</dbReference>
<evidence type="ECO:0000313" key="5">
    <source>
        <dbReference type="Proteomes" id="UP000010809"/>
    </source>
</evidence>
<dbReference type="GO" id="GO:0016818">
    <property type="term" value="F:hydrolase activity, acting on acid anhydrides, in phosphorus-containing anhydrides"/>
    <property type="evidence" value="ECO:0007669"/>
    <property type="project" value="InterPro"/>
</dbReference>
<reference evidence="4" key="1">
    <citation type="submission" date="2015-12" db="EMBL/GenBank/DDBJ databases">
        <authorList>
            <person name="Tikhonova T.V."/>
            <person name="Pavlov A.R."/>
            <person name="Beletsky A.V."/>
            <person name="Mardanov A.V."/>
            <person name="Sorokin D.Y."/>
            <person name="Ravin N.V."/>
            <person name="Popov V.O."/>
        </authorList>
    </citation>
    <scope>NUCLEOTIDE SEQUENCE</scope>
    <source>
        <strain evidence="4">DSM 14787</strain>
    </source>
</reference>
<evidence type="ECO:0000256" key="2">
    <source>
        <dbReference type="ARBA" id="ARBA00022801"/>
    </source>
</evidence>
<dbReference type="EMBL" id="CP003989">
    <property type="protein sequence ID" value="AGA34101.1"/>
    <property type="molecule type" value="Genomic_DNA"/>
</dbReference>
<dbReference type="KEGG" id="tni:TVNIR_2458"/>
<dbReference type="GO" id="GO:0008270">
    <property type="term" value="F:zinc ion binding"/>
    <property type="evidence" value="ECO:0007669"/>
    <property type="project" value="InterPro"/>
</dbReference>
<dbReference type="Proteomes" id="UP000010809">
    <property type="component" value="Chromosome"/>
</dbReference>
<proteinExistence type="predicted"/>
<dbReference type="STRING" id="1255043.TVNIR_2458"/>
<dbReference type="RefSeq" id="WP_015259217.1">
    <property type="nucleotide sequence ID" value="NC_019902.2"/>
</dbReference>
<evidence type="ECO:0000313" key="4">
    <source>
        <dbReference type="EMBL" id="AGA34101.1"/>
    </source>
</evidence>
<dbReference type="AlphaFoldDB" id="L0E0E1"/>
<dbReference type="PATRIC" id="fig|1255043.3.peg.2481"/>
<dbReference type="GO" id="GO:0003676">
    <property type="term" value="F:nucleic acid binding"/>
    <property type="evidence" value="ECO:0007669"/>
    <property type="project" value="InterPro"/>
</dbReference>
<keyword evidence="2" id="KW-0378">Hydrolase</keyword>
<dbReference type="Gene3D" id="3.30.70.2330">
    <property type="match status" value="1"/>
</dbReference>
<sequence length="132" mass="15391">MHLIRRPPQALRTPLLCGYTRRRRRPEAPPARYLQRLPLAGFDHHAAGRLWPYLRKGQALLLSRELSNPVDPRAVRITWLGEQLGYLPRVNNALAAGLLDRGARVIARIHTLRESRDPWARIDLDVYLEHWR</sequence>
<evidence type="ECO:0000259" key="3">
    <source>
        <dbReference type="SMART" id="SM00910"/>
    </source>
</evidence>
<protein>
    <submittedName>
        <fullName evidence="4">HIRAN protein</fullName>
    </submittedName>
</protein>
<accession>L0E0E1</accession>
<keyword evidence="5" id="KW-1185">Reference proteome</keyword>
<feature type="domain" description="HIRAN" evidence="3">
    <location>
        <begin position="32"/>
        <end position="130"/>
    </location>
</feature>
<evidence type="ECO:0000256" key="1">
    <source>
        <dbReference type="ARBA" id="ARBA00022723"/>
    </source>
</evidence>
<dbReference type="eggNOG" id="ENOG5032SKB">
    <property type="taxonomic scope" value="Bacteria"/>
</dbReference>
<name>L0E0E1_THIND</name>
<dbReference type="Pfam" id="PF08797">
    <property type="entry name" value="HIRAN"/>
    <property type="match status" value="1"/>
</dbReference>
<keyword evidence="1" id="KW-0479">Metal-binding</keyword>
<dbReference type="InterPro" id="IPR014905">
    <property type="entry name" value="HIRAN"/>
</dbReference>
<gene>
    <name evidence="4" type="ordered locus">TVNIR_2458</name>
</gene>
<dbReference type="HOGENOM" id="CLU_1916125_0_0_6"/>